<keyword evidence="2" id="KW-0378">Hydrolase</keyword>
<dbReference type="PANTHER" id="PTHR46623:SF10">
    <property type="entry name" value="CARBOXYMETHYLENEBUTENOLIDASE HOMOLOG"/>
    <property type="match status" value="1"/>
</dbReference>
<dbReference type="SUPFAM" id="SSF53474">
    <property type="entry name" value="alpha/beta-Hydrolases"/>
    <property type="match status" value="1"/>
</dbReference>
<feature type="domain" description="Dienelactone hydrolase" evidence="1">
    <location>
        <begin position="47"/>
        <end position="281"/>
    </location>
</feature>
<dbReference type="InterPro" id="IPR051049">
    <property type="entry name" value="Dienelactone_hydrolase-like"/>
</dbReference>
<gene>
    <name evidence="2" type="ordered locus">Acid_7790</name>
</gene>
<dbReference type="EMBL" id="CP000473">
    <property type="protein sequence ID" value="ABJ88688.1"/>
    <property type="molecule type" value="Genomic_DNA"/>
</dbReference>
<organism evidence="2">
    <name type="scientific">Solibacter usitatus (strain Ellin6076)</name>
    <dbReference type="NCBI Taxonomy" id="234267"/>
    <lineage>
        <taxon>Bacteria</taxon>
        <taxon>Pseudomonadati</taxon>
        <taxon>Acidobacteriota</taxon>
        <taxon>Terriglobia</taxon>
        <taxon>Bryobacterales</taxon>
        <taxon>Solibacteraceae</taxon>
        <taxon>Candidatus Solibacter</taxon>
    </lineage>
</organism>
<dbReference type="InterPro" id="IPR002925">
    <property type="entry name" value="Dienelactn_hydro"/>
</dbReference>
<dbReference type="KEGG" id="sus:Acid_7790"/>
<dbReference type="Gene3D" id="3.40.50.1820">
    <property type="entry name" value="alpha/beta hydrolase"/>
    <property type="match status" value="1"/>
</dbReference>
<proteinExistence type="predicted"/>
<dbReference type="eggNOG" id="COG0412">
    <property type="taxonomic scope" value="Bacteria"/>
</dbReference>
<accession>Q01NT2</accession>
<dbReference type="ESTHER" id="solus-q43q42">
    <property type="family name" value="Dienelactone_hydrolase"/>
</dbReference>
<dbReference type="Pfam" id="PF01738">
    <property type="entry name" value="DLH"/>
    <property type="match status" value="1"/>
</dbReference>
<dbReference type="PROSITE" id="PS51318">
    <property type="entry name" value="TAT"/>
    <property type="match status" value="1"/>
</dbReference>
<protein>
    <submittedName>
        <fullName evidence="2">Dienelactone hydrolase</fullName>
    </submittedName>
</protein>
<dbReference type="HOGENOM" id="CLU_054590_7_3_0"/>
<dbReference type="InterPro" id="IPR029058">
    <property type="entry name" value="AB_hydrolase_fold"/>
</dbReference>
<evidence type="ECO:0000313" key="2">
    <source>
        <dbReference type="EMBL" id="ABJ88688.1"/>
    </source>
</evidence>
<dbReference type="STRING" id="234267.Acid_7790"/>
<dbReference type="GO" id="GO:0016787">
    <property type="term" value="F:hydrolase activity"/>
    <property type="evidence" value="ECO:0007669"/>
    <property type="project" value="UniProtKB-KW"/>
</dbReference>
<evidence type="ECO:0000259" key="1">
    <source>
        <dbReference type="Pfam" id="PF01738"/>
    </source>
</evidence>
<dbReference type="InterPro" id="IPR006311">
    <property type="entry name" value="TAT_signal"/>
</dbReference>
<sequence length="284" mass="30338" precursor="true">MEEDKQSRRDFVALSLAAGLGAGMAEAAMEVVETDVEIKTPDGTCDAAFIHPKSGSHAGVLLWPDAFGLRPAIRDMAKRAAAQGYCVLVPNPFYRISKAPFTDASTFNFQAPVDMAKLRPLIASVTAAGNAEKDTVAYVGFLDAQKEVNKAKKIGTQGYCMGGPLVVRTAATLPDRIGAGASFHGGGLVTDKPDSPHLLAPKIKARMYFAIAASDDARQPEAKDKLREAFATAKVPAEIEVYPETQHGWCVPDMPVQNGKPTYSPEEAEKAWAKLMALYKAALA</sequence>
<reference evidence="2" key="1">
    <citation type="submission" date="2006-10" db="EMBL/GenBank/DDBJ databases">
        <title>Complete sequence of Solibacter usitatus Ellin6076.</title>
        <authorList>
            <consortium name="US DOE Joint Genome Institute"/>
            <person name="Copeland A."/>
            <person name="Lucas S."/>
            <person name="Lapidus A."/>
            <person name="Barry K."/>
            <person name="Detter J.C."/>
            <person name="Glavina del Rio T."/>
            <person name="Hammon N."/>
            <person name="Israni S."/>
            <person name="Dalin E."/>
            <person name="Tice H."/>
            <person name="Pitluck S."/>
            <person name="Thompson L.S."/>
            <person name="Brettin T."/>
            <person name="Bruce D."/>
            <person name="Han C."/>
            <person name="Tapia R."/>
            <person name="Gilna P."/>
            <person name="Schmutz J."/>
            <person name="Larimer F."/>
            <person name="Land M."/>
            <person name="Hauser L."/>
            <person name="Kyrpides N."/>
            <person name="Mikhailova N."/>
            <person name="Janssen P.H."/>
            <person name="Kuske C.R."/>
            <person name="Richardson P."/>
        </authorList>
    </citation>
    <scope>NUCLEOTIDE SEQUENCE</scope>
    <source>
        <strain evidence="2">Ellin6076</strain>
    </source>
</reference>
<dbReference type="InParanoid" id="Q01NT2"/>
<name>Q01NT2_SOLUE</name>
<dbReference type="PANTHER" id="PTHR46623">
    <property type="entry name" value="CARBOXYMETHYLENEBUTENOLIDASE-RELATED"/>
    <property type="match status" value="1"/>
</dbReference>
<dbReference type="AlphaFoldDB" id="Q01NT2"/>
<dbReference type="OrthoDB" id="9787933at2"/>